<reference evidence="3 4" key="1">
    <citation type="submission" date="2018-12" db="EMBL/GenBank/DDBJ databases">
        <title>Unveiling genomic diversity among members of the Bifidobacterium pseudolongum species, a widely distributed gut commensal of the animal kingdom.</title>
        <authorList>
            <person name="Lugli G.A."/>
            <person name="Duranti S."/>
            <person name="Albert K."/>
            <person name="Mancabelli L."/>
            <person name="Napoli S."/>
            <person name="Viappiani A."/>
            <person name="Anzalone R."/>
            <person name="Longhi G."/>
            <person name="Milani C."/>
            <person name="Turroni F."/>
            <person name="Alessandri G."/>
            <person name="Sela D.A."/>
            <person name="Van Sinderen D."/>
            <person name="Ventura M."/>
        </authorList>
    </citation>
    <scope>NUCLEOTIDE SEQUENCE [LARGE SCALE GENOMIC DNA]</scope>
    <source>
        <strain evidence="3 4">1780B</strain>
    </source>
</reference>
<dbReference type="AlphaFoldDB" id="A0A4Q5ARF0"/>
<protein>
    <submittedName>
        <fullName evidence="3">Addiction module toxin, RelE/StbE family</fullName>
    </submittedName>
</protein>
<gene>
    <name evidence="3" type="ORF">PG1780B_0008</name>
</gene>
<keyword evidence="1" id="KW-1277">Toxin-antitoxin system</keyword>
<dbReference type="NCBIfam" id="TIGR02385">
    <property type="entry name" value="RelE_StbE"/>
    <property type="match status" value="1"/>
</dbReference>
<name>A0A4Q5ARF0_9BIFI</name>
<feature type="region of interest" description="Disordered" evidence="2">
    <location>
        <begin position="1"/>
        <end position="25"/>
    </location>
</feature>
<proteinExistence type="predicted"/>
<dbReference type="InterPro" id="IPR004386">
    <property type="entry name" value="Toxin_YafQ-like"/>
</dbReference>
<dbReference type="InterPro" id="IPR035093">
    <property type="entry name" value="RelE/ParE_toxin_dom_sf"/>
</dbReference>
<dbReference type="InterPro" id="IPR007712">
    <property type="entry name" value="RelE/ParE_toxin"/>
</dbReference>
<dbReference type="Proteomes" id="UP000292933">
    <property type="component" value="Unassembled WGS sequence"/>
</dbReference>
<evidence type="ECO:0000256" key="1">
    <source>
        <dbReference type="ARBA" id="ARBA00022649"/>
    </source>
</evidence>
<evidence type="ECO:0000313" key="4">
    <source>
        <dbReference type="Proteomes" id="UP000292933"/>
    </source>
</evidence>
<dbReference type="Pfam" id="PF15738">
    <property type="entry name" value="YafQ_toxin"/>
    <property type="match status" value="1"/>
</dbReference>
<sequence length="100" mass="11171">MARLSADFSTAFSRDLKKKARKRQGDLSKLKEVIELVIENSPASIAVLKQRHNMHTLAGKRQGRNECHVANAGDGLVIWSFNGKVAFFERTSSHDELFGT</sequence>
<dbReference type="Gene3D" id="3.30.2310.20">
    <property type="entry name" value="RelE-like"/>
    <property type="match status" value="1"/>
</dbReference>
<organism evidence="3 4">
    <name type="scientific">Bifidobacterium pseudolongum subsp. globosum</name>
    <dbReference type="NCBI Taxonomy" id="1690"/>
    <lineage>
        <taxon>Bacteria</taxon>
        <taxon>Bacillati</taxon>
        <taxon>Actinomycetota</taxon>
        <taxon>Actinomycetes</taxon>
        <taxon>Bifidobacteriales</taxon>
        <taxon>Bifidobacteriaceae</taxon>
        <taxon>Bifidobacterium</taxon>
    </lineage>
</organism>
<evidence type="ECO:0000256" key="2">
    <source>
        <dbReference type="SAM" id="MobiDB-lite"/>
    </source>
</evidence>
<dbReference type="EMBL" id="RYVC01000001">
    <property type="protein sequence ID" value="RYQ48360.1"/>
    <property type="molecule type" value="Genomic_DNA"/>
</dbReference>
<comment type="caution">
    <text evidence="3">The sequence shown here is derived from an EMBL/GenBank/DDBJ whole genome shotgun (WGS) entry which is preliminary data.</text>
</comment>
<dbReference type="RefSeq" id="WP_101441865.1">
    <property type="nucleotide sequence ID" value="NZ_RYUB01000001.1"/>
</dbReference>
<accession>A0A4Q5ARF0</accession>
<evidence type="ECO:0000313" key="3">
    <source>
        <dbReference type="EMBL" id="RYQ48360.1"/>
    </source>
</evidence>
<dbReference type="SUPFAM" id="SSF143011">
    <property type="entry name" value="RelE-like"/>
    <property type="match status" value="1"/>
</dbReference>